<sequence>MINADAPTPIRGNEGGEGWHLAPRRRYLRGALVGLGVLLIAFAAASGAKEGEPAGWAVLAMLLVGAVLYAVDRPRRDLEPRPWVDKAGGRSGLLLPAAGFRWGTVYLFAVGAVACLVGPVVALVVAAGEGGLAKALLATALLWLLGLLFVAATVGGVRSRVRSGLGLLLGPDQVWLTMQFKPASLRWDDVVAVRAHWSRYRPAKDLFRSPEDRIDNFLTLEAPGEDVAGTVFVRGAVRVDGLTLDVRRLAIDPYLALAVVRHYLDHPGERAELDSTSAVERVASLRRELAAG</sequence>
<evidence type="ECO:0000313" key="2">
    <source>
        <dbReference type="EMBL" id="MBF4161290.1"/>
    </source>
</evidence>
<protein>
    <recommendedName>
        <fullName evidence="4">PH domain-containing protein</fullName>
    </recommendedName>
</protein>
<evidence type="ECO:0000313" key="3">
    <source>
        <dbReference type="Proteomes" id="UP000656804"/>
    </source>
</evidence>
<feature type="transmembrane region" description="Helical" evidence="1">
    <location>
        <begin position="105"/>
        <end position="126"/>
    </location>
</feature>
<name>A0A930UYA5_9ACTN</name>
<dbReference type="RefSeq" id="WP_194502529.1">
    <property type="nucleotide sequence ID" value="NZ_JADIVZ010000002.1"/>
</dbReference>
<feature type="transmembrane region" description="Helical" evidence="1">
    <location>
        <begin position="54"/>
        <end position="71"/>
    </location>
</feature>
<reference evidence="2" key="1">
    <citation type="submission" date="2020-11" db="EMBL/GenBank/DDBJ databases">
        <title>Nocardioides sp. CBS4Y-1, whole genome shotgun sequence.</title>
        <authorList>
            <person name="Tuo L."/>
        </authorList>
    </citation>
    <scope>NUCLEOTIDE SEQUENCE</scope>
    <source>
        <strain evidence="2">CBS4Y-1</strain>
    </source>
</reference>
<gene>
    <name evidence="2" type="ORF">ISG29_06270</name>
</gene>
<keyword evidence="1" id="KW-0812">Transmembrane</keyword>
<evidence type="ECO:0008006" key="4">
    <source>
        <dbReference type="Google" id="ProtNLM"/>
    </source>
</evidence>
<keyword evidence="1" id="KW-0472">Membrane</keyword>
<dbReference type="AlphaFoldDB" id="A0A930UYA5"/>
<feature type="transmembrane region" description="Helical" evidence="1">
    <location>
        <begin position="132"/>
        <end position="157"/>
    </location>
</feature>
<feature type="transmembrane region" description="Helical" evidence="1">
    <location>
        <begin position="27"/>
        <end position="48"/>
    </location>
</feature>
<keyword evidence="1" id="KW-1133">Transmembrane helix</keyword>
<accession>A0A930UYA5</accession>
<keyword evidence="3" id="KW-1185">Reference proteome</keyword>
<dbReference type="EMBL" id="JADIVZ010000002">
    <property type="protein sequence ID" value="MBF4161290.1"/>
    <property type="molecule type" value="Genomic_DNA"/>
</dbReference>
<organism evidence="2 3">
    <name type="scientific">Nocardioides acrostichi</name>
    <dbReference type="NCBI Taxonomy" id="2784339"/>
    <lineage>
        <taxon>Bacteria</taxon>
        <taxon>Bacillati</taxon>
        <taxon>Actinomycetota</taxon>
        <taxon>Actinomycetes</taxon>
        <taxon>Propionibacteriales</taxon>
        <taxon>Nocardioidaceae</taxon>
        <taxon>Nocardioides</taxon>
    </lineage>
</organism>
<dbReference type="Proteomes" id="UP000656804">
    <property type="component" value="Unassembled WGS sequence"/>
</dbReference>
<proteinExistence type="predicted"/>
<evidence type="ECO:0000256" key="1">
    <source>
        <dbReference type="SAM" id="Phobius"/>
    </source>
</evidence>
<comment type="caution">
    <text evidence="2">The sequence shown here is derived from an EMBL/GenBank/DDBJ whole genome shotgun (WGS) entry which is preliminary data.</text>
</comment>